<reference evidence="1" key="2">
    <citation type="submission" date="2023-05" db="EMBL/GenBank/DDBJ databases">
        <authorList>
            <consortium name="Lawrence Berkeley National Laboratory"/>
            <person name="Steindorff A."/>
            <person name="Hensen N."/>
            <person name="Bonometti L."/>
            <person name="Westerberg I."/>
            <person name="Brannstrom I.O."/>
            <person name="Guillou S."/>
            <person name="Cros-Aarteil S."/>
            <person name="Calhoun S."/>
            <person name="Haridas S."/>
            <person name="Kuo A."/>
            <person name="Mondo S."/>
            <person name="Pangilinan J."/>
            <person name="Riley R."/>
            <person name="Labutti K."/>
            <person name="Andreopoulos B."/>
            <person name="Lipzen A."/>
            <person name="Chen C."/>
            <person name="Yanf M."/>
            <person name="Daum C."/>
            <person name="Ng V."/>
            <person name="Clum A."/>
            <person name="Ohm R."/>
            <person name="Martin F."/>
            <person name="Silar P."/>
            <person name="Natvig D."/>
            <person name="Lalanne C."/>
            <person name="Gautier V."/>
            <person name="Ament-Velasquez S.L."/>
            <person name="Kruys A."/>
            <person name="Hutchinson M.I."/>
            <person name="Powell A.J."/>
            <person name="Barry K."/>
            <person name="Miller A.N."/>
            <person name="Grigoriev I.V."/>
            <person name="Debuchy R."/>
            <person name="Gladieux P."/>
            <person name="Thoren M.H."/>
            <person name="Johannesson H."/>
        </authorList>
    </citation>
    <scope>NUCLEOTIDE SEQUENCE</scope>
    <source>
        <strain evidence="1">PSN309</strain>
    </source>
</reference>
<organism evidence="1 2">
    <name type="scientific">Podospora australis</name>
    <dbReference type="NCBI Taxonomy" id="1536484"/>
    <lineage>
        <taxon>Eukaryota</taxon>
        <taxon>Fungi</taxon>
        <taxon>Dikarya</taxon>
        <taxon>Ascomycota</taxon>
        <taxon>Pezizomycotina</taxon>
        <taxon>Sordariomycetes</taxon>
        <taxon>Sordariomycetidae</taxon>
        <taxon>Sordariales</taxon>
        <taxon>Podosporaceae</taxon>
        <taxon>Podospora</taxon>
    </lineage>
</organism>
<comment type="caution">
    <text evidence="1">The sequence shown here is derived from an EMBL/GenBank/DDBJ whole genome shotgun (WGS) entry which is preliminary data.</text>
</comment>
<dbReference type="Proteomes" id="UP001302126">
    <property type="component" value="Unassembled WGS sequence"/>
</dbReference>
<proteinExistence type="predicted"/>
<reference evidence="1" key="1">
    <citation type="journal article" date="2023" name="Mol. Phylogenet. Evol.">
        <title>Genome-scale phylogeny and comparative genomics of the fungal order Sordariales.</title>
        <authorList>
            <person name="Hensen N."/>
            <person name="Bonometti L."/>
            <person name="Westerberg I."/>
            <person name="Brannstrom I.O."/>
            <person name="Guillou S."/>
            <person name="Cros-Aarteil S."/>
            <person name="Calhoun S."/>
            <person name="Haridas S."/>
            <person name="Kuo A."/>
            <person name="Mondo S."/>
            <person name="Pangilinan J."/>
            <person name="Riley R."/>
            <person name="LaButti K."/>
            <person name="Andreopoulos B."/>
            <person name="Lipzen A."/>
            <person name="Chen C."/>
            <person name="Yan M."/>
            <person name="Daum C."/>
            <person name="Ng V."/>
            <person name="Clum A."/>
            <person name="Steindorff A."/>
            <person name="Ohm R.A."/>
            <person name="Martin F."/>
            <person name="Silar P."/>
            <person name="Natvig D.O."/>
            <person name="Lalanne C."/>
            <person name="Gautier V."/>
            <person name="Ament-Velasquez S.L."/>
            <person name="Kruys A."/>
            <person name="Hutchinson M.I."/>
            <person name="Powell A.J."/>
            <person name="Barry K."/>
            <person name="Miller A.N."/>
            <person name="Grigoriev I.V."/>
            <person name="Debuchy R."/>
            <person name="Gladieux P."/>
            <person name="Hiltunen Thoren M."/>
            <person name="Johannesson H."/>
        </authorList>
    </citation>
    <scope>NUCLEOTIDE SEQUENCE</scope>
    <source>
        <strain evidence="1">PSN309</strain>
    </source>
</reference>
<keyword evidence="2" id="KW-1185">Reference proteome</keyword>
<sequence length="576" mass="65823">MVDFKPRVKNFTNTLEKCQNDLIAWDTTWHYKKCSEDAYRVLWGSTAEADTIYRLRDDIERGANRLSTYVADLFDIPENNISSEWNQRVNHRPRLVRLALERIRFAIDSQQELHDRIEGLKTAISNLKDRGNKRAKVLKGINPDASITPAAALRLQHLSAFADAIWDMRDRPTTVIKTLELRPAGWSDNTNLMDWKTPERISLWVSFDLGHDPAYQRFPPGMRAKLDYTLEQGLCPQNWAESLLGDRSQTDGNADGNPRILGKEPLLRSTKSFRELFMRHDIFRRGRDRIRYKAWQTDHLSHLLPSLVSWSAWLQNSSWMSSLCTSGIRYVTAQGCRPEIVMMVGEIPEPCLHTLSVQRHGSEFSAHGATQRQTQNQYHNLGFALAEIICHTPIRLQPAGRVHSGHYELWNGENWVEFTADEILGAVEKKTQSRRVREAISTSFHDYVEKVYKPVKEWSGVINDSTNLSYLESILPKFTWPNEAFEVEQGASQVAEHSTHSNIDQVEPQVTEQGASEVIMIDNVVSEVADQVDVATVLATASNSASQALKPWDRRAITAIQGQEGLWGREVIRYKY</sequence>
<protein>
    <submittedName>
        <fullName evidence="1">Uncharacterized protein</fullName>
    </submittedName>
</protein>
<evidence type="ECO:0000313" key="2">
    <source>
        <dbReference type="Proteomes" id="UP001302126"/>
    </source>
</evidence>
<gene>
    <name evidence="1" type="ORF">QBC35DRAFT_532350</name>
</gene>
<evidence type="ECO:0000313" key="1">
    <source>
        <dbReference type="EMBL" id="KAK4187644.1"/>
    </source>
</evidence>
<name>A0AAN7AIB1_9PEZI</name>
<dbReference type="EMBL" id="MU864399">
    <property type="protein sequence ID" value="KAK4187644.1"/>
    <property type="molecule type" value="Genomic_DNA"/>
</dbReference>
<dbReference type="AlphaFoldDB" id="A0AAN7AIB1"/>
<accession>A0AAN7AIB1</accession>